<feature type="region of interest" description="Disordered" evidence="1">
    <location>
        <begin position="1"/>
        <end position="151"/>
    </location>
</feature>
<feature type="compositionally biased region" description="Polar residues" evidence="1">
    <location>
        <begin position="115"/>
        <end position="126"/>
    </location>
</feature>
<comment type="caution">
    <text evidence="2">The sequence shown here is derived from an EMBL/GenBank/DDBJ whole genome shotgun (WGS) entry which is preliminary data.</text>
</comment>
<dbReference type="EMBL" id="JBANRG010000004">
    <property type="protein sequence ID" value="KAK7467247.1"/>
    <property type="molecule type" value="Genomic_DNA"/>
</dbReference>
<feature type="compositionally biased region" description="Polar residues" evidence="1">
    <location>
        <begin position="55"/>
        <end position="66"/>
    </location>
</feature>
<keyword evidence="3" id="KW-1185">Reference proteome</keyword>
<protein>
    <submittedName>
        <fullName evidence="2">Uncharacterized protein</fullName>
    </submittedName>
</protein>
<reference evidence="2 3" key="1">
    <citation type="submission" date="2024-01" db="EMBL/GenBank/DDBJ databases">
        <title>A draft genome for the cacao thread blight pathogen Marasmiellus scandens.</title>
        <authorList>
            <person name="Baruah I.K."/>
            <person name="Leung J."/>
            <person name="Bukari Y."/>
            <person name="Amoako-Attah I."/>
            <person name="Meinhardt L.W."/>
            <person name="Bailey B.A."/>
            <person name="Cohen S.P."/>
        </authorList>
    </citation>
    <scope>NUCLEOTIDE SEQUENCE [LARGE SCALE GENOMIC DNA]</scope>
    <source>
        <strain evidence="2 3">GH-19</strain>
    </source>
</reference>
<evidence type="ECO:0000313" key="2">
    <source>
        <dbReference type="EMBL" id="KAK7467247.1"/>
    </source>
</evidence>
<feature type="compositionally biased region" description="Pro residues" evidence="1">
    <location>
        <begin position="38"/>
        <end position="50"/>
    </location>
</feature>
<evidence type="ECO:0000256" key="1">
    <source>
        <dbReference type="SAM" id="MobiDB-lite"/>
    </source>
</evidence>
<name>A0ABR1JTQ4_9AGAR</name>
<proteinExistence type="predicted"/>
<evidence type="ECO:0000313" key="3">
    <source>
        <dbReference type="Proteomes" id="UP001498398"/>
    </source>
</evidence>
<organism evidence="2 3">
    <name type="scientific">Marasmiellus scandens</name>
    <dbReference type="NCBI Taxonomy" id="2682957"/>
    <lineage>
        <taxon>Eukaryota</taxon>
        <taxon>Fungi</taxon>
        <taxon>Dikarya</taxon>
        <taxon>Basidiomycota</taxon>
        <taxon>Agaricomycotina</taxon>
        <taxon>Agaricomycetes</taxon>
        <taxon>Agaricomycetidae</taxon>
        <taxon>Agaricales</taxon>
        <taxon>Marasmiineae</taxon>
        <taxon>Omphalotaceae</taxon>
        <taxon>Marasmiellus</taxon>
    </lineage>
</organism>
<sequence>MFYRQYAFAPSGKPQMRPPTHQSTHRQPGRNTMLQEKPQPPSRMMPPPRMPDNKSAPTSHNRNIPQSRPDASASKFHNQNLASPANHRFPSGNNGKAFVPAAPVYPPERLGTGIGRTSTAHGSTAVDSRALPRSSQPSVGGGSHRRPFVPR</sequence>
<dbReference type="Proteomes" id="UP001498398">
    <property type="component" value="Unassembled WGS sequence"/>
</dbReference>
<gene>
    <name evidence="2" type="ORF">VKT23_004304</name>
</gene>
<accession>A0ABR1JTQ4</accession>